<keyword evidence="2" id="KW-0812">Transmembrane</keyword>
<feature type="region of interest" description="Disordered" evidence="1">
    <location>
        <begin position="1"/>
        <end position="20"/>
    </location>
</feature>
<proteinExistence type="predicted"/>
<evidence type="ECO:0000313" key="3">
    <source>
        <dbReference type="EMBL" id="GFE53817.1"/>
    </source>
</evidence>
<name>A0A9W5WV11_BABOV</name>
<evidence type="ECO:0000256" key="1">
    <source>
        <dbReference type="SAM" id="MobiDB-lite"/>
    </source>
</evidence>
<organism evidence="3 4">
    <name type="scientific">Babesia ovis</name>
    <dbReference type="NCBI Taxonomy" id="5869"/>
    <lineage>
        <taxon>Eukaryota</taxon>
        <taxon>Sar</taxon>
        <taxon>Alveolata</taxon>
        <taxon>Apicomplexa</taxon>
        <taxon>Aconoidasida</taxon>
        <taxon>Piroplasmida</taxon>
        <taxon>Babesiidae</taxon>
        <taxon>Babesia</taxon>
    </lineage>
</organism>
<dbReference type="Proteomes" id="UP001057455">
    <property type="component" value="Unassembled WGS sequence"/>
</dbReference>
<reference evidence="3" key="1">
    <citation type="submission" date="2019-12" db="EMBL/GenBank/DDBJ databases">
        <title>Genome sequence of Babesia ovis.</title>
        <authorList>
            <person name="Yamagishi J."/>
            <person name="Sevinc F."/>
            <person name="Xuan X."/>
        </authorList>
    </citation>
    <scope>NUCLEOTIDE SEQUENCE</scope>
    <source>
        <strain evidence="3">Selcuk</strain>
    </source>
</reference>
<accession>A0A9W5WV11</accession>
<evidence type="ECO:0000313" key="4">
    <source>
        <dbReference type="Proteomes" id="UP001057455"/>
    </source>
</evidence>
<dbReference type="OrthoDB" id="365951at2759"/>
<dbReference type="EMBL" id="BLIY01000007">
    <property type="protein sequence ID" value="GFE53817.1"/>
    <property type="molecule type" value="Genomic_DNA"/>
</dbReference>
<keyword evidence="4" id="KW-1185">Reference proteome</keyword>
<evidence type="ECO:0000256" key="2">
    <source>
        <dbReference type="SAM" id="Phobius"/>
    </source>
</evidence>
<keyword evidence="2" id="KW-0472">Membrane</keyword>
<feature type="compositionally biased region" description="Basic and acidic residues" evidence="1">
    <location>
        <begin position="1"/>
        <end position="10"/>
    </location>
</feature>
<comment type="caution">
    <text evidence="3">The sequence shown here is derived from an EMBL/GenBank/DDBJ whole genome shotgun (WGS) entry which is preliminary data.</text>
</comment>
<keyword evidence="2" id="KW-1133">Transmembrane helix</keyword>
<sequence length="335" mass="37623">MMAHKEETPRKQGGNTPTDTECTVTTGMCSMLHKLAWILWGEDEEPVNTGDKRDRKNRTHEKRFSKKFIRITCAIGVLFLGLFIAGSMKLLGIGPSVKLPGFTYLKVSNVKELKAAMSKSGPRIVYCNNVKLSVEHQRIASIAVKALPPWINKFALDCSAKLPSGRTAYQRFELDPASTLMFVQAHGKKAVPLTEHIIGDPHHFIQRVINTASYVLKRVEDPAAFNRHNNERMLLLVTDGRKFNPYNADHTMAVSRVIDTDRLYNMSTWVVNDTLHELKFTDEVTSKGDGFTMYCLVPYDGKYLVGTSTAAPFGKGMETFMRLCSKVSERKARSS</sequence>
<dbReference type="AlphaFoldDB" id="A0A9W5WV11"/>
<feature type="transmembrane region" description="Helical" evidence="2">
    <location>
        <begin position="68"/>
        <end position="88"/>
    </location>
</feature>
<gene>
    <name evidence="3" type="ORF">BaOVIS_012210</name>
</gene>
<protein>
    <submittedName>
        <fullName evidence="3">Pb-reticulocyte binding protein, putative</fullName>
    </submittedName>
</protein>